<dbReference type="Proteomes" id="UP000006552">
    <property type="component" value="Chromosome"/>
</dbReference>
<dbReference type="AlphaFoldDB" id="Q5P3Q9"/>
<accession>Q5P3Q9</accession>
<keyword evidence="2" id="KW-1185">Reference proteome</keyword>
<dbReference type="STRING" id="76114.ebA3419"/>
<proteinExistence type="predicted"/>
<evidence type="ECO:0000313" key="1">
    <source>
        <dbReference type="EMBL" id="CAI08055.1"/>
    </source>
</evidence>
<dbReference type="KEGG" id="eba:ebA3419"/>
<name>Q5P3Q9_AROAE</name>
<gene>
    <name evidence="1" type="ORF">ebA3419</name>
</gene>
<protein>
    <submittedName>
        <fullName evidence="1">Uncharacterized protein</fullName>
    </submittedName>
</protein>
<reference evidence="1 2" key="1">
    <citation type="journal article" date="2005" name="Arch. Microbiol.">
        <title>The genome sequence of an anaerobic aromatic-degrading denitrifying bacterium, strain EbN1.</title>
        <authorList>
            <person name="Rabus R."/>
            <person name="Kube M."/>
            <person name="Heider J."/>
            <person name="Beck A."/>
            <person name="Heitmann K."/>
            <person name="Widdel F."/>
            <person name="Reinhardt R."/>
        </authorList>
    </citation>
    <scope>NUCLEOTIDE SEQUENCE [LARGE SCALE GENOMIC DNA]</scope>
    <source>
        <strain evidence="1 2">EbN1</strain>
    </source>
</reference>
<dbReference type="EMBL" id="CR555306">
    <property type="protein sequence ID" value="CAI08055.1"/>
    <property type="molecule type" value="Genomic_DNA"/>
</dbReference>
<organism evidence="1 2">
    <name type="scientific">Aromatoleum aromaticum (strain DSM 19018 / LMG 30748 / EbN1)</name>
    <name type="common">Azoarcus sp. (strain EbN1)</name>
    <dbReference type="NCBI Taxonomy" id="76114"/>
    <lineage>
        <taxon>Bacteria</taxon>
        <taxon>Pseudomonadati</taxon>
        <taxon>Pseudomonadota</taxon>
        <taxon>Betaproteobacteria</taxon>
        <taxon>Rhodocyclales</taxon>
        <taxon>Rhodocyclaceae</taxon>
        <taxon>Aromatoleum</taxon>
    </lineage>
</organism>
<sequence>MISCLEDSLGHALHPTRAIFSLLREYEGARDVADRRPGEVQVAGIHLGRSEPEVEDVHSEARRRTPRKHRPEIDCKEWHPGDHRERIGVSSAAVRPAHRKRRIPARAGRARLRRLRGGPLPADRDGGQTGVAAEAFQIGQHQRIGHGRHDRRHGDSGKPDVCSHCHCYFPCIFSDEIYADSPAGFSKHFSRPCQLFFFLQNFTGQQPNAGGQSVNIVDKP</sequence>
<evidence type="ECO:0000313" key="2">
    <source>
        <dbReference type="Proteomes" id="UP000006552"/>
    </source>
</evidence>
<dbReference type="HOGENOM" id="CLU_1253803_0_0_4"/>